<feature type="compositionally biased region" description="Basic and acidic residues" evidence="1">
    <location>
        <begin position="115"/>
        <end position="127"/>
    </location>
</feature>
<evidence type="ECO:0000313" key="3">
    <source>
        <dbReference type="Proteomes" id="UP000295083"/>
    </source>
</evidence>
<evidence type="ECO:0000313" key="2">
    <source>
        <dbReference type="EMBL" id="TDZ34029.1"/>
    </source>
</evidence>
<dbReference type="Proteomes" id="UP000295083">
    <property type="component" value="Unassembled WGS sequence"/>
</dbReference>
<proteinExistence type="predicted"/>
<comment type="caution">
    <text evidence="2">The sequence shown here is derived from an EMBL/GenBank/DDBJ whole genome shotgun (WGS) entry which is preliminary data.</text>
</comment>
<name>A0A4V3HS49_9PEZI</name>
<organism evidence="2 3">
    <name type="scientific">Colletotrichum spinosum</name>
    <dbReference type="NCBI Taxonomy" id="1347390"/>
    <lineage>
        <taxon>Eukaryota</taxon>
        <taxon>Fungi</taxon>
        <taxon>Dikarya</taxon>
        <taxon>Ascomycota</taxon>
        <taxon>Pezizomycotina</taxon>
        <taxon>Sordariomycetes</taxon>
        <taxon>Hypocreomycetidae</taxon>
        <taxon>Glomerellales</taxon>
        <taxon>Glomerellaceae</taxon>
        <taxon>Colletotrichum</taxon>
        <taxon>Colletotrichum orbiculare species complex</taxon>
    </lineage>
</organism>
<reference evidence="2 3" key="1">
    <citation type="submission" date="2018-11" db="EMBL/GenBank/DDBJ databases">
        <title>Genome sequence and assembly of Colletotrichum spinosum.</title>
        <authorList>
            <person name="Gan P."/>
            <person name="Shirasu K."/>
        </authorList>
    </citation>
    <scope>NUCLEOTIDE SEQUENCE [LARGE SCALE GENOMIC DNA]</scope>
    <source>
        <strain evidence="2 3">CBS 515.97</strain>
    </source>
</reference>
<feature type="region of interest" description="Disordered" evidence="1">
    <location>
        <begin position="76"/>
        <end position="127"/>
    </location>
</feature>
<evidence type="ECO:0000256" key="1">
    <source>
        <dbReference type="SAM" id="MobiDB-lite"/>
    </source>
</evidence>
<dbReference type="AlphaFoldDB" id="A0A4V3HS49"/>
<feature type="compositionally biased region" description="Basic and acidic residues" evidence="1">
    <location>
        <begin position="84"/>
        <end position="104"/>
    </location>
</feature>
<dbReference type="EMBL" id="QAPG01000057">
    <property type="protein sequence ID" value="TDZ34029.1"/>
    <property type="molecule type" value="Genomic_DNA"/>
</dbReference>
<gene>
    <name evidence="2" type="ORF">C8035_v000661</name>
</gene>
<accession>A0A4V3HS49</accession>
<keyword evidence="3" id="KW-1185">Reference proteome</keyword>
<protein>
    <submittedName>
        <fullName evidence="2">Uncharacterized protein</fullName>
    </submittedName>
</protein>
<sequence length="156" mass="17456">MRYFRASFISSKGLEGSSLVDWKSREQQAALAEMTNSFLEQNGTGRQFWPDDEASNCFNSLKFSLLWRMNLQNHRNAKYRKNKDHNDSPTEDGRAGRGLSHDNLIEIDLVSDGGPSRRGDDVSERQRSATFAGLTAHRAAAHHGEPQFATNDIGDG</sequence>